<reference evidence="7" key="2">
    <citation type="submission" date="2017-04" db="EMBL/GenBank/DDBJ databases">
        <authorList>
            <person name="Varghese N."/>
            <person name="Submissions S."/>
        </authorList>
    </citation>
    <scope>NUCLEOTIDE SEQUENCE [LARGE SCALE GENOMIC DNA]</scope>
    <source>
        <strain evidence="7">DSM 44073</strain>
    </source>
</reference>
<dbReference type="EMBL" id="FWYC01000009">
    <property type="protein sequence ID" value="SMD05923.1"/>
    <property type="molecule type" value="Genomic_DNA"/>
</dbReference>
<evidence type="ECO:0000313" key="6">
    <source>
        <dbReference type="EMBL" id="SMD25367.1"/>
    </source>
</evidence>
<dbReference type="GO" id="GO:0015074">
    <property type="term" value="P:DNA integration"/>
    <property type="evidence" value="ECO:0007669"/>
    <property type="project" value="InterPro"/>
</dbReference>
<name>A0A1W2FK97_9PSEU</name>
<feature type="domain" description="Integrase catalytic" evidence="2">
    <location>
        <begin position="151"/>
        <end position="321"/>
    </location>
</feature>
<dbReference type="OrthoDB" id="568335at2"/>
<dbReference type="InterPro" id="IPR036397">
    <property type="entry name" value="RNaseH_sf"/>
</dbReference>
<dbReference type="InterPro" id="IPR012337">
    <property type="entry name" value="RNaseH-like_sf"/>
</dbReference>
<dbReference type="PANTHER" id="PTHR35004:SF6">
    <property type="entry name" value="TRANSPOSASE"/>
    <property type="match status" value="1"/>
</dbReference>
<dbReference type="InterPro" id="IPR047656">
    <property type="entry name" value="IS481-like_transpos"/>
</dbReference>
<reference evidence="5" key="1">
    <citation type="submission" date="2017-04" db="EMBL/GenBank/DDBJ databases">
        <authorList>
            <person name="Afonso C.L."/>
            <person name="Miller P.J."/>
            <person name="Scott M.A."/>
            <person name="Spackman E."/>
            <person name="Goraichik I."/>
            <person name="Dimitrov K.M."/>
            <person name="Suarez D.L."/>
            <person name="Swayne D.E."/>
        </authorList>
    </citation>
    <scope>NUCLEOTIDE SEQUENCE [LARGE SCALE GENOMIC DNA]</scope>
    <source>
        <strain evidence="5">DSM 44073</strain>
    </source>
</reference>
<dbReference type="PROSITE" id="PS50994">
    <property type="entry name" value="INTEGRASE"/>
    <property type="match status" value="1"/>
</dbReference>
<dbReference type="Pfam" id="PF13683">
    <property type="entry name" value="rve_3"/>
    <property type="match status" value="1"/>
</dbReference>
<dbReference type="PANTHER" id="PTHR35004">
    <property type="entry name" value="TRANSPOSASE RV3428C-RELATED"/>
    <property type="match status" value="1"/>
</dbReference>
<organism evidence="5 7">
    <name type="scientific">Lentzea albidocapillata</name>
    <dbReference type="NCBI Taxonomy" id="40571"/>
    <lineage>
        <taxon>Bacteria</taxon>
        <taxon>Bacillati</taxon>
        <taxon>Actinomycetota</taxon>
        <taxon>Actinomycetes</taxon>
        <taxon>Pseudonocardiales</taxon>
        <taxon>Pseudonocardiaceae</taxon>
        <taxon>Lentzea</taxon>
    </lineage>
</organism>
<evidence type="ECO:0000313" key="7">
    <source>
        <dbReference type="Proteomes" id="UP000192840"/>
    </source>
</evidence>
<dbReference type="InterPro" id="IPR024967">
    <property type="entry name" value="DNA-bd_IS481-type"/>
</dbReference>
<evidence type="ECO:0000256" key="1">
    <source>
        <dbReference type="SAM" id="MobiDB-lite"/>
    </source>
</evidence>
<dbReference type="RefSeq" id="WP_030482277.1">
    <property type="nucleotide sequence ID" value="NZ_FWYC01000004.1"/>
</dbReference>
<dbReference type="Proteomes" id="UP000192840">
    <property type="component" value="Unassembled WGS sequence"/>
</dbReference>
<evidence type="ECO:0000313" key="4">
    <source>
        <dbReference type="EMBL" id="SMD05923.1"/>
    </source>
</evidence>
<dbReference type="Pfam" id="PF13011">
    <property type="entry name" value="LZ_Tnp_IS481"/>
    <property type="match status" value="1"/>
</dbReference>
<evidence type="ECO:0000313" key="5">
    <source>
        <dbReference type="EMBL" id="SMD22351.1"/>
    </source>
</evidence>
<protein>
    <submittedName>
        <fullName evidence="5">Transposase and inactivated derivatives, IS30 family</fullName>
    </submittedName>
</protein>
<gene>
    <name evidence="3" type="ORF">SAMN05660733_00752</name>
    <name evidence="4" type="ORF">SAMN05660733_03711</name>
    <name evidence="5" type="ORF">SAMN05660733_06781</name>
    <name evidence="6" type="ORF">SAMN05660733_08134</name>
</gene>
<dbReference type="AlphaFoldDB" id="A0A1W2FK97"/>
<dbReference type="EMBL" id="FWYC01000026">
    <property type="protein sequence ID" value="SMD25367.1"/>
    <property type="molecule type" value="Genomic_DNA"/>
</dbReference>
<dbReference type="SUPFAM" id="SSF46689">
    <property type="entry name" value="Homeodomain-like"/>
    <property type="match status" value="1"/>
</dbReference>
<dbReference type="GO" id="GO:0003676">
    <property type="term" value="F:nucleic acid binding"/>
    <property type="evidence" value="ECO:0007669"/>
    <property type="project" value="InterPro"/>
</dbReference>
<evidence type="ECO:0000259" key="2">
    <source>
        <dbReference type="PROSITE" id="PS50994"/>
    </source>
</evidence>
<dbReference type="Gene3D" id="3.30.420.10">
    <property type="entry name" value="Ribonuclease H-like superfamily/Ribonuclease H"/>
    <property type="match status" value="1"/>
</dbReference>
<feature type="region of interest" description="Disordered" evidence="1">
    <location>
        <begin position="52"/>
        <end position="74"/>
    </location>
</feature>
<dbReference type="eggNOG" id="COG2801">
    <property type="taxonomic scope" value="Bacteria"/>
</dbReference>
<proteinExistence type="predicted"/>
<dbReference type="EMBL" id="FWYC01000016">
    <property type="protein sequence ID" value="SMD22351.1"/>
    <property type="molecule type" value="Genomic_DNA"/>
</dbReference>
<sequence length="322" mass="36001">MGHANARLTMHGRLVLVSRVTAGRPVAHVAKELGVSRQCAHRWVRRFRDEGAAGLADRSSRPHRMPSRTSAETEHHIVAARTELRCGPAGISVRTGVPVRTVSRVLARHGVPRLAECDPLTGQRIRATRHTTRRYEHPHPGDMLHLDVKKIGKIPPGGGWRAHGRSLRPNSHRRLGYDYIHAAIDDHSRLAYAEILADERGTTCAGFLLRAAAWFAVHGVPRIERVLTDNAKNYLISRDFAAAVAAIGARHKTIKPHCPWQNGKVERFNRTLQTEWAYREVFLDNPTRSAALAPWLEHYNTERSHSALEGHPPISRVQSPTS</sequence>
<accession>A0A1W2FK97</accession>
<dbReference type="EMBL" id="FWYC01000004">
    <property type="protein sequence ID" value="SMC64892.1"/>
    <property type="molecule type" value="Genomic_DNA"/>
</dbReference>
<keyword evidence="7" id="KW-1185">Reference proteome</keyword>
<dbReference type="InterPro" id="IPR001584">
    <property type="entry name" value="Integrase_cat-core"/>
</dbReference>
<evidence type="ECO:0000313" key="3">
    <source>
        <dbReference type="EMBL" id="SMC64892.1"/>
    </source>
</evidence>
<dbReference type="InterPro" id="IPR009057">
    <property type="entry name" value="Homeodomain-like_sf"/>
</dbReference>
<dbReference type="SUPFAM" id="SSF53098">
    <property type="entry name" value="Ribonuclease H-like"/>
    <property type="match status" value="1"/>
</dbReference>
<dbReference type="NCBIfam" id="NF033577">
    <property type="entry name" value="transpos_IS481"/>
    <property type="match status" value="1"/>
</dbReference>